<dbReference type="EMBL" id="JADIMD010000001">
    <property type="protein sequence ID" value="MBO8473668.1"/>
    <property type="molecule type" value="Genomic_DNA"/>
</dbReference>
<name>A0A9D9IKT6_9BACT</name>
<dbReference type="GO" id="GO:0003677">
    <property type="term" value="F:DNA binding"/>
    <property type="evidence" value="ECO:0007669"/>
    <property type="project" value="InterPro"/>
</dbReference>
<dbReference type="SUPFAM" id="SSF143422">
    <property type="entry name" value="Transposase IS200-like"/>
    <property type="match status" value="1"/>
</dbReference>
<dbReference type="GO" id="GO:0006313">
    <property type="term" value="P:DNA transposition"/>
    <property type="evidence" value="ECO:0007669"/>
    <property type="project" value="InterPro"/>
</dbReference>
<dbReference type="PANTHER" id="PTHR34322">
    <property type="entry name" value="TRANSPOSASE, Y1_TNP DOMAIN-CONTAINING"/>
    <property type="match status" value="1"/>
</dbReference>
<dbReference type="Gene3D" id="3.30.70.1290">
    <property type="entry name" value="Transposase IS200-like"/>
    <property type="match status" value="1"/>
</dbReference>
<evidence type="ECO:0000313" key="2">
    <source>
        <dbReference type="Proteomes" id="UP000823757"/>
    </source>
</evidence>
<dbReference type="PANTHER" id="PTHR34322:SF2">
    <property type="entry name" value="TRANSPOSASE IS200-LIKE DOMAIN-CONTAINING PROTEIN"/>
    <property type="match status" value="1"/>
</dbReference>
<reference evidence="1" key="2">
    <citation type="journal article" date="2021" name="PeerJ">
        <title>Extensive microbial diversity within the chicken gut microbiome revealed by metagenomics and culture.</title>
        <authorList>
            <person name="Gilroy R."/>
            <person name="Ravi A."/>
            <person name="Getino M."/>
            <person name="Pursley I."/>
            <person name="Horton D.L."/>
            <person name="Alikhan N.F."/>
            <person name="Baker D."/>
            <person name="Gharbi K."/>
            <person name="Hall N."/>
            <person name="Watson M."/>
            <person name="Adriaenssens E.M."/>
            <person name="Foster-Nyarko E."/>
            <person name="Jarju S."/>
            <person name="Secka A."/>
            <person name="Antonio M."/>
            <person name="Oren A."/>
            <person name="Chaudhuri R.R."/>
            <person name="La Ragione R."/>
            <person name="Hildebrand F."/>
            <person name="Pallen M.J."/>
        </authorList>
    </citation>
    <scope>NUCLEOTIDE SEQUENCE</scope>
    <source>
        <strain evidence="1">B1-13419</strain>
    </source>
</reference>
<accession>A0A9D9IKT6</accession>
<evidence type="ECO:0000313" key="1">
    <source>
        <dbReference type="EMBL" id="MBO8473668.1"/>
    </source>
</evidence>
<gene>
    <name evidence="1" type="ORF">IAB91_00050</name>
</gene>
<dbReference type="AlphaFoldDB" id="A0A9D9IKT6"/>
<sequence length="293" mass="34365">MNDHEGYYHICTDGLSRKLLFRDRNDYIYGMNDIPACLQLIEGEIICFSLMPNHVHFIVHTSAENAKRFIENYKKRLSGRLMRKYNEPHSLSRLGTLIKDIDSEDYLKTAIAYVLRNPLAANMVCLPNTYRWGSGYLYFRQSEITLCTNRTQRLGELTRRKIWEYTGVRSELPENYTIDNEGVILPENYINPKIAERIFGSPKQFLYYLSKNDDGEFEISQGIISKISYSYGQLREILYKTSLNEYRTKNFDDLDIGRKLKIAILMKKRYGISYKQFARLTGIDPNILHEVMV</sequence>
<comment type="caution">
    <text evidence="1">The sequence shown here is derived from an EMBL/GenBank/DDBJ whole genome shotgun (WGS) entry which is preliminary data.</text>
</comment>
<proteinExistence type="predicted"/>
<reference evidence="1" key="1">
    <citation type="submission" date="2020-10" db="EMBL/GenBank/DDBJ databases">
        <authorList>
            <person name="Gilroy R."/>
        </authorList>
    </citation>
    <scope>NUCLEOTIDE SEQUENCE</scope>
    <source>
        <strain evidence="1">B1-13419</strain>
    </source>
</reference>
<evidence type="ECO:0008006" key="3">
    <source>
        <dbReference type="Google" id="ProtNLM"/>
    </source>
</evidence>
<dbReference type="Proteomes" id="UP000823757">
    <property type="component" value="Unassembled WGS sequence"/>
</dbReference>
<organism evidence="1 2">
    <name type="scientific">Candidatus Cryptobacteroides faecigallinarum</name>
    <dbReference type="NCBI Taxonomy" id="2840763"/>
    <lineage>
        <taxon>Bacteria</taxon>
        <taxon>Pseudomonadati</taxon>
        <taxon>Bacteroidota</taxon>
        <taxon>Bacteroidia</taxon>
        <taxon>Bacteroidales</taxon>
        <taxon>Candidatus Cryptobacteroides</taxon>
    </lineage>
</organism>
<dbReference type="InterPro" id="IPR036515">
    <property type="entry name" value="Transposase_17_sf"/>
</dbReference>
<protein>
    <recommendedName>
        <fullName evidence="3">Transposase IS200-like domain-containing protein</fullName>
    </recommendedName>
</protein>
<dbReference type="GO" id="GO:0004803">
    <property type="term" value="F:transposase activity"/>
    <property type="evidence" value="ECO:0007669"/>
    <property type="project" value="InterPro"/>
</dbReference>